<dbReference type="InterPro" id="IPR006319">
    <property type="entry name" value="PEP_synth"/>
</dbReference>
<dbReference type="SUPFAM" id="SSF52009">
    <property type="entry name" value="Phosphohistidine domain"/>
    <property type="match status" value="1"/>
</dbReference>
<accession>A0ABS5ICA9</accession>
<dbReference type="EMBL" id="JAGTUF010000006">
    <property type="protein sequence ID" value="MBR9971802.1"/>
    <property type="molecule type" value="Genomic_DNA"/>
</dbReference>
<keyword evidence="3" id="KW-0067">ATP-binding</keyword>
<evidence type="ECO:0000259" key="4">
    <source>
        <dbReference type="Pfam" id="PF00391"/>
    </source>
</evidence>
<dbReference type="Pfam" id="PF00391">
    <property type="entry name" value="PEP-utilizers"/>
    <property type="match status" value="1"/>
</dbReference>
<evidence type="ECO:0000256" key="1">
    <source>
        <dbReference type="ARBA" id="ARBA00007837"/>
    </source>
</evidence>
<dbReference type="InterPro" id="IPR036637">
    <property type="entry name" value="Phosphohistidine_dom_sf"/>
</dbReference>
<comment type="caution">
    <text evidence="5">The sequence shown here is derived from an EMBL/GenBank/DDBJ whole genome shotgun (WGS) entry which is preliminary data.</text>
</comment>
<name>A0ABS5ICA9_9PROT</name>
<dbReference type="PANTHER" id="PTHR43030">
    <property type="entry name" value="PHOSPHOENOLPYRUVATE SYNTHASE"/>
    <property type="match status" value="1"/>
</dbReference>
<comment type="similarity">
    <text evidence="1">Belongs to the PEP-utilizing enzyme family.</text>
</comment>
<dbReference type="Gene3D" id="3.50.30.10">
    <property type="entry name" value="Phosphohistidine domain"/>
    <property type="match status" value="1"/>
</dbReference>
<keyword evidence="2" id="KW-0547">Nucleotide-binding</keyword>
<keyword evidence="6" id="KW-1185">Reference proteome</keyword>
<dbReference type="Proteomes" id="UP000680714">
    <property type="component" value="Unassembled WGS sequence"/>
</dbReference>
<dbReference type="InterPro" id="IPR008279">
    <property type="entry name" value="PEP-util_enz_mobile_dom"/>
</dbReference>
<organism evidence="5 6">
    <name type="scientific">Magnetospirillum sulfuroxidans</name>
    <dbReference type="NCBI Taxonomy" id="611300"/>
    <lineage>
        <taxon>Bacteria</taxon>
        <taxon>Pseudomonadati</taxon>
        <taxon>Pseudomonadota</taxon>
        <taxon>Alphaproteobacteria</taxon>
        <taxon>Rhodospirillales</taxon>
        <taxon>Rhodospirillaceae</taxon>
        <taxon>Magnetospirillum</taxon>
    </lineage>
</organism>
<sequence>MQYEHERWLSWNQPANILMITLPLEAGVYRAKEFFGQNWPLTILYFEGDQVVWFNRWEELRSLGEKILDSWLLPGASEQFFTGFEQECKTMRRAVQDMVQLLESSDPPHAVLADHYRAFVDKYLRWYAIGWCAEPVQFCAERILVRELERLVALGHIEGEKVISGKIHLFSPTAMTYQAKMEISFAACVETVLAALRRAGWSIADDMPFSREEPFITWSAVLNDPIYDDARRMCQAHAAEFYWSRNNYLNTCKLTGPDVLDEVGKALKDRPPQAIRKGVADLEGMFTRENPSRRELKQNLGAYHRAIVDILGSNALLKDRRKEVISRVNHVLTLFLERIAADFSITLGQAQQMLSAEIEEVLSQGRISEALCETLTMRREKAVVIWCEHDVAPIEYTSLRRLRDSGQDRYPPLTEWTMGGPTIVEGAAAANDMLAALNGKFGFVLDLEKRVTSSRIKGDCVFFNPGEFEIKGTARIVLDPKVPGNFEKGDVLIAPSTTPDYLALMKKAACIVTDWGGWTSHAALVAREFGKPCIVGTNYATKIFADGDQVAVILPDGIIEKSLLEEPA</sequence>
<evidence type="ECO:0000313" key="5">
    <source>
        <dbReference type="EMBL" id="MBR9971802.1"/>
    </source>
</evidence>
<reference evidence="5 6" key="1">
    <citation type="submission" date="2021-04" db="EMBL/GenBank/DDBJ databases">
        <title>Magnetospirillum sulfuroxidans sp. nov., a facultative chemolithoautotrophic sulfur-oxidizing alphaproteobacterium isolated from freshwater sediment and proposals for Paramagetospirillum gen. nov., and Magnetospirillaceae fam. nov.</title>
        <authorList>
            <person name="Koziaeva V."/>
            <person name="Geelhoed J.S."/>
            <person name="Sorokin D.Y."/>
            <person name="Grouzdev D.S."/>
        </authorList>
    </citation>
    <scope>NUCLEOTIDE SEQUENCE [LARGE SCALE GENOMIC DNA]</scope>
    <source>
        <strain evidence="5 6">J10</strain>
    </source>
</reference>
<proteinExistence type="inferred from homology"/>
<protein>
    <recommendedName>
        <fullName evidence="4">PEP-utilising enzyme mobile domain-containing protein</fullName>
    </recommendedName>
</protein>
<feature type="domain" description="PEP-utilising enzyme mobile" evidence="4">
    <location>
        <begin position="486"/>
        <end position="552"/>
    </location>
</feature>
<dbReference type="RefSeq" id="WP_211547923.1">
    <property type="nucleotide sequence ID" value="NZ_JAGTUF010000006.1"/>
</dbReference>
<dbReference type="PROSITE" id="PS00370">
    <property type="entry name" value="PEP_ENZYMES_PHOS_SITE"/>
    <property type="match status" value="1"/>
</dbReference>
<dbReference type="PANTHER" id="PTHR43030:SF1">
    <property type="entry name" value="PHOSPHOENOLPYRUVATE SYNTHASE"/>
    <property type="match status" value="1"/>
</dbReference>
<evidence type="ECO:0000256" key="2">
    <source>
        <dbReference type="ARBA" id="ARBA00022741"/>
    </source>
</evidence>
<gene>
    <name evidence="5" type="ORF">KEC16_08740</name>
</gene>
<evidence type="ECO:0000313" key="6">
    <source>
        <dbReference type="Proteomes" id="UP000680714"/>
    </source>
</evidence>
<dbReference type="InterPro" id="IPR018274">
    <property type="entry name" value="PEP_util_AS"/>
</dbReference>
<evidence type="ECO:0000256" key="3">
    <source>
        <dbReference type="ARBA" id="ARBA00022840"/>
    </source>
</evidence>